<evidence type="ECO:0000313" key="2">
    <source>
        <dbReference type="Proteomes" id="UP001144978"/>
    </source>
</evidence>
<gene>
    <name evidence="1" type="ORF">NUW54_g1695</name>
</gene>
<proteinExistence type="predicted"/>
<name>A0ACC1Q7H7_9APHY</name>
<reference evidence="1" key="1">
    <citation type="submission" date="2022-08" db="EMBL/GenBank/DDBJ databases">
        <title>Genome Sequence of Pycnoporus sanguineus.</title>
        <authorList>
            <person name="Buettner E."/>
        </authorList>
    </citation>
    <scope>NUCLEOTIDE SEQUENCE</scope>
    <source>
        <strain evidence="1">CG-C14</strain>
    </source>
</reference>
<keyword evidence="2" id="KW-1185">Reference proteome</keyword>
<comment type="caution">
    <text evidence="1">The sequence shown here is derived from an EMBL/GenBank/DDBJ whole genome shotgun (WGS) entry which is preliminary data.</text>
</comment>
<dbReference type="EMBL" id="JANSHE010000290">
    <property type="protein sequence ID" value="KAJ3013073.1"/>
    <property type="molecule type" value="Genomic_DNA"/>
</dbReference>
<organism evidence="1 2">
    <name type="scientific">Trametes sanguinea</name>
    <dbReference type="NCBI Taxonomy" id="158606"/>
    <lineage>
        <taxon>Eukaryota</taxon>
        <taxon>Fungi</taxon>
        <taxon>Dikarya</taxon>
        <taxon>Basidiomycota</taxon>
        <taxon>Agaricomycotina</taxon>
        <taxon>Agaricomycetes</taxon>
        <taxon>Polyporales</taxon>
        <taxon>Polyporaceae</taxon>
        <taxon>Trametes</taxon>
    </lineage>
</organism>
<evidence type="ECO:0000313" key="1">
    <source>
        <dbReference type="EMBL" id="KAJ3013073.1"/>
    </source>
</evidence>
<sequence length="347" mass="37294">MYLRLAIAFHLLLALIELTRSEDVALIWSPAEGAPFPQSMSSESIPRQSLVSWILLGVIIRRVSSRLQARMQGAPRMGLRTESRHGLCSLSISAFWDVYTSLIRGYDHCDGLQRPTNEAPPGAWHWAFSLHSSSSLQTDGEDEASLCGSLESDQETLLCSKRSSDPLHSSSSLGLCSGCAEDSTPLDSGTSPDKLTLHAGDIALLGNYLARTRGMFAWRVYPLSNLSSDPSRSLGAHIVQRIDAFFKPVGRAVHHVELVLEWTFSAAADFSFLVREALASPSAKTAPADIPSASPSVPIPASHSEKAIAALALAMANGAVGISDYEALRASEGLASLDETHVGDLWN</sequence>
<accession>A0ACC1Q7H7</accession>
<dbReference type="Proteomes" id="UP001144978">
    <property type="component" value="Unassembled WGS sequence"/>
</dbReference>
<protein>
    <submittedName>
        <fullName evidence="1">Uncharacterized protein</fullName>
    </submittedName>
</protein>